<evidence type="ECO:0000256" key="2">
    <source>
        <dbReference type="ARBA" id="ARBA00022723"/>
    </source>
</evidence>
<evidence type="ECO:0000259" key="6">
    <source>
        <dbReference type="SMART" id="SM00906"/>
    </source>
</evidence>
<dbReference type="CDD" id="cd12148">
    <property type="entry name" value="fungal_TF_MHR"/>
    <property type="match status" value="1"/>
</dbReference>
<reference evidence="7" key="1">
    <citation type="journal article" date="2021" name="Genome Biol. Evol.">
        <title>The assembled and annotated genome of the fairy-ring fungus Marasmius oreades.</title>
        <authorList>
            <person name="Hiltunen M."/>
            <person name="Ament-Velasquez S.L."/>
            <person name="Johannesson H."/>
        </authorList>
    </citation>
    <scope>NUCLEOTIDE SEQUENCE</scope>
    <source>
        <strain evidence="7">03SP1</strain>
    </source>
</reference>
<keyword evidence="2" id="KW-0479">Metal-binding</keyword>
<keyword evidence="8" id="KW-1185">Reference proteome</keyword>
<organism evidence="7 8">
    <name type="scientific">Marasmius oreades</name>
    <name type="common">fairy-ring Marasmius</name>
    <dbReference type="NCBI Taxonomy" id="181124"/>
    <lineage>
        <taxon>Eukaryota</taxon>
        <taxon>Fungi</taxon>
        <taxon>Dikarya</taxon>
        <taxon>Basidiomycota</taxon>
        <taxon>Agaricomycotina</taxon>
        <taxon>Agaricomycetes</taxon>
        <taxon>Agaricomycetidae</taxon>
        <taxon>Agaricales</taxon>
        <taxon>Marasmiineae</taxon>
        <taxon>Marasmiaceae</taxon>
        <taxon>Marasmius</taxon>
    </lineage>
</organism>
<dbReference type="Proteomes" id="UP001049176">
    <property type="component" value="Chromosome 1"/>
</dbReference>
<accession>A0A9P7V157</accession>
<name>A0A9P7V157_9AGAR</name>
<feature type="region of interest" description="Disordered" evidence="5">
    <location>
        <begin position="661"/>
        <end position="702"/>
    </location>
</feature>
<evidence type="ECO:0000313" key="8">
    <source>
        <dbReference type="Proteomes" id="UP001049176"/>
    </source>
</evidence>
<dbReference type="GO" id="GO:0008270">
    <property type="term" value="F:zinc ion binding"/>
    <property type="evidence" value="ECO:0007669"/>
    <property type="project" value="InterPro"/>
</dbReference>
<dbReference type="KEGG" id="more:E1B28_000293"/>
<dbReference type="EMBL" id="CM032181">
    <property type="protein sequence ID" value="KAG7098332.1"/>
    <property type="molecule type" value="Genomic_DNA"/>
</dbReference>
<dbReference type="PANTHER" id="PTHR46910:SF3">
    <property type="entry name" value="HALOTOLERANCE PROTEIN 9-RELATED"/>
    <property type="match status" value="1"/>
</dbReference>
<evidence type="ECO:0000256" key="5">
    <source>
        <dbReference type="SAM" id="MobiDB-lite"/>
    </source>
</evidence>
<feature type="domain" description="Xylanolytic transcriptional activator regulatory" evidence="6">
    <location>
        <begin position="372"/>
        <end position="446"/>
    </location>
</feature>
<dbReference type="RefSeq" id="XP_043014802.1">
    <property type="nucleotide sequence ID" value="XM_043146102.1"/>
</dbReference>
<dbReference type="PANTHER" id="PTHR46910">
    <property type="entry name" value="TRANSCRIPTION FACTOR PDR1"/>
    <property type="match status" value="1"/>
</dbReference>
<gene>
    <name evidence="7" type="ORF">E1B28_000293</name>
</gene>
<sequence>MVVIFVPVSSSSQIPHSRTCHLALQSLLKTLKGHVNAYRGPAMFADGESSRRIQEEGLEAHSDCNIQEENQVRQFNQSGSPLYALYFLQPAMHAPTSCEEERPEELVRSILSRILSSSNSNTRRYVALLESRVKKLENTLSKTDNSLSNLVTSKPSTPINHGSPETLSDVSSSAKADDEDLSHLLLSDQMQKLSIHTMRRFFGPSSGFAFIQSVHGVRKEVTGEDAFQSVKRSEFWQVAPWELATAERERPSYIFPDDSLMASLTSLYFEKVNVFFPILHAPTFKRNINEGLHLENPHFGAVVLVVCAIASRCSNDKRVLSSPDQPLSAGWKWFEQVQLIRRSLFDPPSSHELQFYALAFLYVVGTSSPGGAWYMIGLGIRCAVDMGAHRRKPEGYKPTVEDEQRKRAFWVLFVFDRLISGTFVGRPFAIHQDDFDAELPIECDDEYWETADPELAFKQPSDKASYISSFVALVRLTEILSFSVKSLFSFTKLQPRDQVAEQQAVTEVDSALNDWKSRLSQHLHWDSNRERGVFFEQSGLLHIYYHIVQIQTHRRFVQQSSPFSLSSLAICTIAAKSCTHIIDTLASVDTPAISFVILSGFTAGCLLLSNIWASKRAGIKIDVKKAMIDVEKLKRAFQTYETRVFTAGRLTDFLTGLSRGLEDNGTSTQSPVPVDTSASGRQRRGNGCHVEPTQIPPNLDGDLGYQTATNNLAYDQTQNMDPMHQIFGDGTDTMPNFPQPAFPPEMSYGQNSQTEYRGDGTTQDFDMDVWSMPQWFPFEGWNDYAANMASLDLDTFMQSNPDLYM</sequence>
<proteinExistence type="predicted"/>
<dbReference type="InterPro" id="IPR050987">
    <property type="entry name" value="AtrR-like"/>
</dbReference>
<evidence type="ECO:0000256" key="1">
    <source>
        <dbReference type="ARBA" id="ARBA00004123"/>
    </source>
</evidence>
<dbReference type="GO" id="GO:0003677">
    <property type="term" value="F:DNA binding"/>
    <property type="evidence" value="ECO:0007669"/>
    <property type="project" value="UniProtKB-KW"/>
</dbReference>
<dbReference type="GO" id="GO:0005634">
    <property type="term" value="C:nucleus"/>
    <property type="evidence" value="ECO:0007669"/>
    <property type="project" value="UniProtKB-SubCell"/>
</dbReference>
<comment type="subcellular location">
    <subcellularLocation>
        <location evidence="1">Nucleus</location>
    </subcellularLocation>
</comment>
<keyword evidence="4" id="KW-0539">Nucleus</keyword>
<comment type="caution">
    <text evidence="7">The sequence shown here is derived from an EMBL/GenBank/DDBJ whole genome shotgun (WGS) entry which is preliminary data.</text>
</comment>
<dbReference type="InterPro" id="IPR007219">
    <property type="entry name" value="XnlR_reg_dom"/>
</dbReference>
<dbReference type="Pfam" id="PF04082">
    <property type="entry name" value="Fungal_trans"/>
    <property type="match status" value="1"/>
</dbReference>
<evidence type="ECO:0000256" key="3">
    <source>
        <dbReference type="ARBA" id="ARBA00023125"/>
    </source>
</evidence>
<feature type="region of interest" description="Disordered" evidence="5">
    <location>
        <begin position="147"/>
        <end position="173"/>
    </location>
</feature>
<protein>
    <recommendedName>
        <fullName evidence="6">Xylanolytic transcriptional activator regulatory domain-containing protein</fullName>
    </recommendedName>
</protein>
<dbReference type="GO" id="GO:0003700">
    <property type="term" value="F:DNA-binding transcription factor activity"/>
    <property type="evidence" value="ECO:0007669"/>
    <property type="project" value="InterPro"/>
</dbReference>
<dbReference type="OrthoDB" id="4456959at2759"/>
<dbReference type="AlphaFoldDB" id="A0A9P7V157"/>
<evidence type="ECO:0000256" key="4">
    <source>
        <dbReference type="ARBA" id="ARBA00023242"/>
    </source>
</evidence>
<evidence type="ECO:0000313" key="7">
    <source>
        <dbReference type="EMBL" id="KAG7098332.1"/>
    </source>
</evidence>
<feature type="compositionally biased region" description="Polar residues" evidence="5">
    <location>
        <begin position="664"/>
        <end position="680"/>
    </location>
</feature>
<keyword evidence="3" id="KW-0238">DNA-binding</keyword>
<dbReference type="GeneID" id="66069369"/>
<dbReference type="GO" id="GO:0006351">
    <property type="term" value="P:DNA-templated transcription"/>
    <property type="evidence" value="ECO:0007669"/>
    <property type="project" value="InterPro"/>
</dbReference>
<dbReference type="SMART" id="SM00906">
    <property type="entry name" value="Fungal_trans"/>
    <property type="match status" value="1"/>
</dbReference>